<proteinExistence type="predicted"/>
<dbReference type="GO" id="GO:0006956">
    <property type="term" value="P:complement activation"/>
    <property type="evidence" value="ECO:0007669"/>
    <property type="project" value="TreeGrafter"/>
</dbReference>
<dbReference type="Pfam" id="PF07703">
    <property type="entry name" value="A2M_BRD"/>
    <property type="match status" value="1"/>
</dbReference>
<dbReference type="Gene3D" id="2.60.40.1930">
    <property type="match status" value="3"/>
</dbReference>
<dbReference type="Pfam" id="PF01821">
    <property type="entry name" value="ANATO"/>
    <property type="match status" value="1"/>
</dbReference>
<accession>A0A8C2EWU4</accession>
<dbReference type="Ensembl" id="ENSCCRT00020052155.1">
    <property type="protein sequence ID" value="ENSCCRP00020047854.1"/>
    <property type="gene ID" value="ENSCCRG00020021244.1"/>
</dbReference>
<dbReference type="InterPro" id="IPR011625">
    <property type="entry name" value="A2M_N_BRD"/>
</dbReference>
<dbReference type="Pfam" id="PF01759">
    <property type="entry name" value="NTR"/>
    <property type="match status" value="1"/>
</dbReference>
<dbReference type="SMART" id="SM01360">
    <property type="entry name" value="A2M"/>
    <property type="match status" value="1"/>
</dbReference>
<dbReference type="Gene3D" id="1.20.91.20">
    <property type="entry name" value="Anaphylotoxins (complement system)"/>
    <property type="match status" value="1"/>
</dbReference>
<dbReference type="CDD" id="cd00017">
    <property type="entry name" value="ANATO"/>
    <property type="match status" value="1"/>
</dbReference>
<dbReference type="SMART" id="SM00643">
    <property type="entry name" value="C345C"/>
    <property type="match status" value="1"/>
</dbReference>
<dbReference type="SUPFAM" id="SSF49410">
    <property type="entry name" value="Alpha-macroglobulin receptor domain"/>
    <property type="match status" value="1"/>
</dbReference>
<dbReference type="Gene3D" id="2.40.50.120">
    <property type="match status" value="1"/>
</dbReference>
<dbReference type="SMART" id="SM01359">
    <property type="entry name" value="A2M_N_2"/>
    <property type="match status" value="1"/>
</dbReference>
<dbReference type="PROSITE" id="PS01177">
    <property type="entry name" value="ANAPHYLATOXIN_1"/>
    <property type="match status" value="1"/>
</dbReference>
<dbReference type="InterPro" id="IPR018081">
    <property type="entry name" value="Anaphylatoxin_comp_syst"/>
</dbReference>
<keyword evidence="3" id="KW-0882">Thioester bond</keyword>
<dbReference type="InterPro" id="IPR036595">
    <property type="entry name" value="A-macroglobulin_rcpt-bd_sf"/>
</dbReference>
<dbReference type="InterPro" id="IPR011626">
    <property type="entry name" value="Alpha-macroglobulin_TED"/>
</dbReference>
<dbReference type="Gene3D" id="2.60.40.690">
    <property type="entry name" value="Alpha-macroglobulin, receptor-binding domain"/>
    <property type="match status" value="1"/>
</dbReference>
<keyword evidence="2" id="KW-0964">Secreted</keyword>
<keyword evidence="4" id="KW-1015">Disulfide bond</keyword>
<dbReference type="PROSITE" id="PS00477">
    <property type="entry name" value="ALPHA_2_MACROGLOBULIN"/>
    <property type="match status" value="1"/>
</dbReference>
<evidence type="ECO:0000256" key="3">
    <source>
        <dbReference type="ARBA" id="ARBA00022966"/>
    </source>
</evidence>
<evidence type="ECO:0000259" key="6">
    <source>
        <dbReference type="PROSITE" id="PS50189"/>
    </source>
</evidence>
<dbReference type="PROSITE" id="PS01178">
    <property type="entry name" value="ANAPHYLATOXIN_2"/>
    <property type="match status" value="1"/>
</dbReference>
<dbReference type="Proteomes" id="UP000694701">
    <property type="component" value="Unplaced"/>
</dbReference>
<organism evidence="7 8">
    <name type="scientific">Cyprinus carpio</name>
    <name type="common">Common carp</name>
    <dbReference type="NCBI Taxonomy" id="7962"/>
    <lineage>
        <taxon>Eukaryota</taxon>
        <taxon>Metazoa</taxon>
        <taxon>Chordata</taxon>
        <taxon>Craniata</taxon>
        <taxon>Vertebrata</taxon>
        <taxon>Euteleostomi</taxon>
        <taxon>Actinopterygii</taxon>
        <taxon>Neopterygii</taxon>
        <taxon>Teleostei</taxon>
        <taxon>Ostariophysi</taxon>
        <taxon>Cypriniformes</taxon>
        <taxon>Cyprinidae</taxon>
        <taxon>Cyprininae</taxon>
        <taxon>Cyprinus</taxon>
    </lineage>
</organism>
<dbReference type="SUPFAM" id="SSF48239">
    <property type="entry name" value="Terpenoid cyclases/Protein prenyltransferases"/>
    <property type="match status" value="1"/>
</dbReference>
<evidence type="ECO:0000256" key="4">
    <source>
        <dbReference type="ARBA" id="ARBA00023157"/>
    </source>
</evidence>
<dbReference type="Gene3D" id="2.20.130.20">
    <property type="match status" value="1"/>
</dbReference>
<comment type="subcellular location">
    <subcellularLocation>
        <location evidence="1">Secreted</location>
    </subcellularLocation>
</comment>
<dbReference type="SUPFAM" id="SSF50242">
    <property type="entry name" value="TIMP-like"/>
    <property type="match status" value="1"/>
</dbReference>
<dbReference type="Pfam" id="PF00207">
    <property type="entry name" value="A2M"/>
    <property type="match status" value="1"/>
</dbReference>
<dbReference type="SMART" id="SM00104">
    <property type="entry name" value="ANATO"/>
    <property type="match status" value="1"/>
</dbReference>
<dbReference type="GO" id="GO:0004866">
    <property type="term" value="F:endopeptidase inhibitor activity"/>
    <property type="evidence" value="ECO:0007669"/>
    <property type="project" value="InterPro"/>
</dbReference>
<dbReference type="PROSITE" id="PS50189">
    <property type="entry name" value="NTR"/>
    <property type="match status" value="1"/>
</dbReference>
<evidence type="ECO:0000313" key="8">
    <source>
        <dbReference type="Proteomes" id="UP000694701"/>
    </source>
</evidence>
<dbReference type="Gene3D" id="6.20.50.160">
    <property type="match status" value="1"/>
</dbReference>
<dbReference type="InterPro" id="IPR047565">
    <property type="entry name" value="Alpha-macroglob_thiol-ester_cl"/>
</dbReference>
<dbReference type="FunFam" id="2.60.40.10:FF:000155">
    <property type="entry name" value="complement C3 isoform X1"/>
    <property type="match status" value="1"/>
</dbReference>
<dbReference type="SMART" id="SM01419">
    <property type="entry name" value="Thiol-ester_cl"/>
    <property type="match status" value="1"/>
</dbReference>
<dbReference type="Gene3D" id="2.60.40.10">
    <property type="entry name" value="Immunoglobulins"/>
    <property type="match status" value="2"/>
</dbReference>
<dbReference type="InterPro" id="IPR000020">
    <property type="entry name" value="Anaphylatoxin/fibulin"/>
</dbReference>
<dbReference type="InterPro" id="IPR019742">
    <property type="entry name" value="MacrogloblnA2_CS"/>
</dbReference>
<dbReference type="Gene3D" id="2.60.120.1540">
    <property type="match status" value="1"/>
</dbReference>
<feature type="domain" description="NTR" evidence="6">
    <location>
        <begin position="1414"/>
        <end position="1558"/>
    </location>
</feature>
<name>A0A8C2EWU4_CYPCA</name>
<dbReference type="InterPro" id="IPR008930">
    <property type="entry name" value="Terpenoid_cyclase/PrenylTrfase"/>
</dbReference>
<evidence type="ECO:0000256" key="2">
    <source>
        <dbReference type="ARBA" id="ARBA00022525"/>
    </source>
</evidence>
<evidence type="ECO:0000313" key="7">
    <source>
        <dbReference type="Ensembl" id="ENSCCRP00020047854.1"/>
    </source>
</evidence>
<dbReference type="SMART" id="SM01361">
    <property type="entry name" value="A2M_recep"/>
    <property type="match status" value="1"/>
</dbReference>
<dbReference type="Gene3D" id="1.50.10.20">
    <property type="match status" value="1"/>
</dbReference>
<dbReference type="InterPro" id="IPR050473">
    <property type="entry name" value="A2M/Complement_sys"/>
</dbReference>
<feature type="domain" description="Anaphylatoxin-like" evidence="5">
    <location>
        <begin position="577"/>
        <end position="614"/>
    </location>
</feature>
<dbReference type="CDD" id="cd02896">
    <property type="entry name" value="complement_C3_C4_C5"/>
    <property type="match status" value="1"/>
</dbReference>
<dbReference type="InterPro" id="IPR001599">
    <property type="entry name" value="Macroglobln_a2"/>
</dbReference>
<dbReference type="InterPro" id="IPR009048">
    <property type="entry name" value="A-macroglobulin_rcpt-bd"/>
</dbReference>
<evidence type="ECO:0000259" key="5">
    <source>
        <dbReference type="PROSITE" id="PS01178"/>
    </source>
</evidence>
<dbReference type="PANTHER" id="PTHR11412">
    <property type="entry name" value="MACROGLOBULIN / COMPLEMENT"/>
    <property type="match status" value="1"/>
</dbReference>
<dbReference type="FunFam" id="2.60.40.690:FF:000002">
    <property type="entry name" value="Complement C4 isoform-A"/>
    <property type="match status" value="1"/>
</dbReference>
<reference evidence="7" key="1">
    <citation type="submission" date="2025-08" db="UniProtKB">
        <authorList>
            <consortium name="Ensembl"/>
        </authorList>
    </citation>
    <scope>IDENTIFICATION</scope>
</reference>
<dbReference type="PANTHER" id="PTHR11412:SF144">
    <property type="entry name" value="COMPLEMENT C4-B"/>
    <property type="match status" value="1"/>
</dbReference>
<dbReference type="InterPro" id="IPR013783">
    <property type="entry name" value="Ig-like_fold"/>
</dbReference>
<dbReference type="Pfam" id="PF07678">
    <property type="entry name" value="TED_complement"/>
    <property type="match status" value="1"/>
</dbReference>
<dbReference type="InterPro" id="IPR018933">
    <property type="entry name" value="Netrin_module_non-TIMP"/>
</dbReference>
<dbReference type="GO" id="GO:0005615">
    <property type="term" value="C:extracellular space"/>
    <property type="evidence" value="ECO:0007669"/>
    <property type="project" value="InterPro"/>
</dbReference>
<protein>
    <submittedName>
        <fullName evidence="7">Complement 4B (Chido blood group)</fullName>
    </submittedName>
</protein>
<sequence length="1560" mass="175780">MRWFLNAVPMFINNLFKETEFGLNGFCVVFHVGVKEPVWIQVGGALLGKPVSCQLETEMRVPMSTRETKTITKKGQFEIFESKSSELKSINGEPPYLNLACEVDGQKRQTRVLVSKHSGYIFIQTNQPIYNPKQKGTINIVLSNLSDLYLYPQNAEGNKIKKSTYKVLGGVLSKDYHIPDISKPGVWKITAHYKGDEENAAVREFKVQKFEKISKVKHKCINVFFKCEQILILISISTTHSKKVGTEAHLTLCHINLPFNYNVSLFGSGEVQESEAFLPIVLSPYIVDLSRTRSFYTPTFPLQAVVKKTPFDKVKSLFLIQCIIMIPFSHKESLDGFMSTKEVRPMKSSTKSFLHISVTDKVLSAEEFLDVTFYVNGNPEDGQIYYMILSRGMLRSASSAASGSVVKISIRISPEMIPSFRVIAYYYDTNGDAIANSVWVDVEDKCEGKIKLHGNHNYQPDDTAELDIDVGTQKNAKVALLVVDKAIYALGAQNKLTPKQVFTAMQSYDLGCSYGSGENAAAVFNDAGLAFISHSTSFRSMMRKGFSCESGFRRNKRSIDIQAEMAKKGIKAELQKCCRHGFTLIPMKFTCEERAKRVGKTESKECVKVFQECCEFATKLRDKKRKEDQRTGHGRSEYNILIKKSYHAQVSNHLSSRHKIHLPHSITTWEIQSLSFSPSHGFCVAEPIDLTVFKSLFISLRLPYSVKRFEQLSIVAVIFNYGKMERELVVQMQKVDGLCSPGSASSSSAVQISLEPQSSQTVTFPAVPMKIGEIPISIELYEVEEEEKLRVDAIQKMLLVKNEGVEMREELTFFINLDGRSDRRFFINGFFPNNTVPETDVNLFVKLEEEAFAKSTAVPLLSSSKVENLIRAPKGCGEQTMIFMSPTALSIRYLDKSQRWLELEAGSRDKALDFIEQAYERILTFKKPDGSYGAWLNYPTSTWLTALVVKVLSLVAERQIETLEQQGTTEKMISQMDIRHAVTYLIKTQSSDGSFTDANPVYHREMQGGIGGVEQDASLTAFITIALYRSLPYLDEEVTDNKSISLATNFLLKRVGDLKRPYALAITAYCLSVCLTDRTQSLSAWRKLKSLAKPGILPHTDNFMEVLETLNIYIMALTVETTAYALLTALVQNDLITADAAACFLSSQENYEGGFKSTQDTIMALEALSEYALSVPESPFRTVNALFTIQGRSEMEKLTLDKSEKVETELKVAKAYYAHKEDSNCADLSINVTVEGKVEYTSYVQQTYNYYEDYEQDEERNEEEDLPRSAIEWFDARSRQKRDTTQNTQDEVVYTVCVSHTQGRNLSGMAIADITLLSGFDAISTDLEKLKDLVDRYISHYELTRGRVLLYFNEIEEGKACIAFGAKQSVAIGLVQPAPATFYDYYEPDRRCSVLYSAPKRSKAVSVLCSDDVCQCAESRFSKLWLRQILPFIVLFFSPLTAFEVIVNSVTEESNFMLYSANVTVVLRYTGDLSVSADSTRVFAKRKHCKSDLKEGKTYLIMGNDGPTKDLNGNMQYLLDSKTWVEEKLSPSTCRASVNKGFCKELKDFVKEYQVNGCNM</sequence>
<evidence type="ECO:0000256" key="1">
    <source>
        <dbReference type="ARBA" id="ARBA00004613"/>
    </source>
</evidence>
<dbReference type="InterPro" id="IPR008993">
    <property type="entry name" value="TIMP-like_OB-fold"/>
</dbReference>
<dbReference type="InterPro" id="IPR001134">
    <property type="entry name" value="Netrin_domain"/>
</dbReference>
<dbReference type="SUPFAM" id="SSF47686">
    <property type="entry name" value="Anaphylotoxins (complement system)"/>
    <property type="match status" value="1"/>
</dbReference>
<dbReference type="Pfam" id="PF07677">
    <property type="entry name" value="A2M_recep"/>
    <property type="match status" value="1"/>
</dbReference>